<reference evidence="1" key="1">
    <citation type="submission" date="2013-10" db="EMBL/GenBank/DDBJ databases">
        <title>The Genome Sequence of Fusobacterium nucleatum CTI-6.</title>
        <authorList>
            <consortium name="The Broad Institute Genomics Platform"/>
            <person name="Earl A."/>
            <person name="Ward D."/>
            <person name="Feldgarden M."/>
            <person name="Gevers D."/>
            <person name="Kostic A."/>
            <person name="Garrett W."/>
            <person name="Young S.K."/>
            <person name="Zeng Q."/>
            <person name="Gargeya S."/>
            <person name="Fitzgerald M."/>
            <person name="Abouelleil A."/>
            <person name="Alvarado L."/>
            <person name="Berlin A.M."/>
            <person name="Chapman S.B."/>
            <person name="Gainer-Dewar J."/>
            <person name="Goldberg J."/>
            <person name="Gnerre S."/>
            <person name="Griggs A."/>
            <person name="Gujja S."/>
            <person name="Hansen M."/>
            <person name="Howarth C."/>
            <person name="Imamovic A."/>
            <person name="Ireland A."/>
            <person name="Larimer J."/>
            <person name="McCowan C."/>
            <person name="Murphy C."/>
            <person name="Pearson M."/>
            <person name="Poon T.W."/>
            <person name="Priest M."/>
            <person name="Roberts A."/>
            <person name="Saif S."/>
            <person name="Shea T."/>
            <person name="Sykes S."/>
            <person name="Wortman J."/>
            <person name="Nusbaum C."/>
            <person name="Birren B."/>
        </authorList>
    </citation>
    <scope>NUCLEOTIDE SEQUENCE [LARGE SCALE GENOMIC DNA]</scope>
    <source>
        <strain evidence="1">CTI-6</strain>
    </source>
</reference>
<comment type="caution">
    <text evidence="1">The sequence shown here is derived from an EMBL/GenBank/DDBJ whole genome shotgun (WGS) entry which is preliminary data.</text>
</comment>
<gene>
    <name evidence="1" type="ORF">HMPREF1767_01398</name>
</gene>
<accession>U7TVE9</accession>
<proteinExistence type="predicted"/>
<dbReference type="AlphaFoldDB" id="U7TVE9"/>
<dbReference type="PATRIC" id="fig|1316587.3.peg.1391"/>
<evidence type="ECO:0000313" key="1">
    <source>
        <dbReference type="EMBL" id="ERT47396.1"/>
    </source>
</evidence>
<protein>
    <submittedName>
        <fullName evidence="1">Uncharacterized protein</fullName>
    </submittedName>
</protein>
<organism evidence="1">
    <name type="scientific">Fusobacterium nucleatum CTI-6</name>
    <dbReference type="NCBI Taxonomy" id="1316587"/>
    <lineage>
        <taxon>Bacteria</taxon>
        <taxon>Fusobacteriati</taxon>
        <taxon>Fusobacteriota</taxon>
        <taxon>Fusobacteriia</taxon>
        <taxon>Fusobacteriales</taxon>
        <taxon>Fusobacteriaceae</taxon>
        <taxon>Fusobacterium</taxon>
    </lineage>
</organism>
<name>U7TVE9_FUSNU</name>
<dbReference type="EMBL" id="AXNV01000012">
    <property type="protein sequence ID" value="ERT47396.1"/>
    <property type="molecule type" value="Genomic_DNA"/>
</dbReference>
<sequence length="32" mass="3934">MDLCISILEFKFKIDVKELAKDTVFMYFYIRI</sequence>